<sequence length="47" mass="5183">MGSGAPSLAFISCYAWAFQLSTRDFLIRSFYVFLTKVAHTAHASLAK</sequence>
<dbReference type="EMBL" id="CDMK01000003">
    <property type="protein sequence ID" value="CRI35050.1"/>
    <property type="molecule type" value="Genomic_DNA"/>
</dbReference>
<name>A0A0K2XUA2_HELHE</name>
<dbReference type="AlphaFoldDB" id="A0A0K2XUA2"/>
<dbReference type="Proteomes" id="UP000046090">
    <property type="component" value="Unassembled WGS sequence"/>
</dbReference>
<accession>A0A0K2XUA2</accession>
<reference evidence="2" key="1">
    <citation type="submission" date="2014-12" db="EMBL/GenBank/DDBJ databases">
        <authorList>
            <person name="Smet A."/>
        </authorList>
    </citation>
    <scope>NUCLEOTIDE SEQUENCE [LARGE SCALE GENOMIC DNA]</scope>
</reference>
<gene>
    <name evidence="1" type="ORF">HHE01_00480</name>
</gene>
<keyword evidence="2" id="KW-1185">Reference proteome</keyword>
<evidence type="ECO:0000313" key="1">
    <source>
        <dbReference type="EMBL" id="CRI35050.1"/>
    </source>
</evidence>
<protein>
    <submittedName>
        <fullName evidence="1">Uncharacterized protein</fullName>
    </submittedName>
</protein>
<proteinExistence type="predicted"/>
<organism evidence="1 2">
    <name type="scientific">Helicobacter heilmannii</name>
    <dbReference type="NCBI Taxonomy" id="35817"/>
    <lineage>
        <taxon>Bacteria</taxon>
        <taxon>Pseudomonadati</taxon>
        <taxon>Campylobacterota</taxon>
        <taxon>Epsilonproteobacteria</taxon>
        <taxon>Campylobacterales</taxon>
        <taxon>Helicobacteraceae</taxon>
        <taxon>Helicobacter</taxon>
    </lineage>
</organism>
<evidence type="ECO:0000313" key="2">
    <source>
        <dbReference type="Proteomes" id="UP000046090"/>
    </source>
</evidence>